<dbReference type="AlphaFoldDB" id="A0AAW1YRY9"/>
<protein>
    <submittedName>
        <fullName evidence="2">Uncharacterized protein</fullName>
    </submittedName>
</protein>
<name>A0AAW1YRY9_RUBAR</name>
<evidence type="ECO:0000256" key="1">
    <source>
        <dbReference type="SAM" id="MobiDB-lite"/>
    </source>
</evidence>
<accession>A0AAW1YRY9</accession>
<keyword evidence="3" id="KW-1185">Reference proteome</keyword>
<feature type="region of interest" description="Disordered" evidence="1">
    <location>
        <begin position="41"/>
        <end position="87"/>
    </location>
</feature>
<sequence length="99" mass="10419">MQSTTLPMSTVPTVHNSQIPETINSIHRNSAHRALSPLLKAQSPPASQARAAALGVSPYSRHRRSPYTEPVLDSAAPSPPLIPTAHSPSLAAIETSCCS</sequence>
<evidence type="ECO:0000313" key="3">
    <source>
        <dbReference type="Proteomes" id="UP001457282"/>
    </source>
</evidence>
<dbReference type="EMBL" id="JBEDUW010000001">
    <property type="protein sequence ID" value="KAK9951235.1"/>
    <property type="molecule type" value="Genomic_DNA"/>
</dbReference>
<reference evidence="2 3" key="1">
    <citation type="journal article" date="2023" name="G3 (Bethesda)">
        <title>A chromosome-length genome assembly and annotation of blackberry (Rubus argutus, cv. 'Hillquist').</title>
        <authorList>
            <person name="Bruna T."/>
            <person name="Aryal R."/>
            <person name="Dudchenko O."/>
            <person name="Sargent D.J."/>
            <person name="Mead D."/>
            <person name="Buti M."/>
            <person name="Cavallini A."/>
            <person name="Hytonen T."/>
            <person name="Andres J."/>
            <person name="Pham M."/>
            <person name="Weisz D."/>
            <person name="Mascagni F."/>
            <person name="Usai G."/>
            <person name="Natali L."/>
            <person name="Bassil N."/>
            <person name="Fernandez G.E."/>
            <person name="Lomsadze A."/>
            <person name="Armour M."/>
            <person name="Olukolu B."/>
            <person name="Poorten T."/>
            <person name="Britton C."/>
            <person name="Davik J."/>
            <person name="Ashrafi H."/>
            <person name="Aiden E.L."/>
            <person name="Borodovsky M."/>
            <person name="Worthington M."/>
        </authorList>
    </citation>
    <scope>NUCLEOTIDE SEQUENCE [LARGE SCALE GENOMIC DNA]</scope>
    <source>
        <strain evidence="2">PI 553951</strain>
    </source>
</reference>
<organism evidence="2 3">
    <name type="scientific">Rubus argutus</name>
    <name type="common">Southern blackberry</name>
    <dbReference type="NCBI Taxonomy" id="59490"/>
    <lineage>
        <taxon>Eukaryota</taxon>
        <taxon>Viridiplantae</taxon>
        <taxon>Streptophyta</taxon>
        <taxon>Embryophyta</taxon>
        <taxon>Tracheophyta</taxon>
        <taxon>Spermatophyta</taxon>
        <taxon>Magnoliopsida</taxon>
        <taxon>eudicotyledons</taxon>
        <taxon>Gunneridae</taxon>
        <taxon>Pentapetalae</taxon>
        <taxon>rosids</taxon>
        <taxon>fabids</taxon>
        <taxon>Rosales</taxon>
        <taxon>Rosaceae</taxon>
        <taxon>Rosoideae</taxon>
        <taxon>Rosoideae incertae sedis</taxon>
        <taxon>Rubus</taxon>
    </lineage>
</organism>
<gene>
    <name evidence="2" type="ORF">M0R45_006692</name>
</gene>
<dbReference type="Proteomes" id="UP001457282">
    <property type="component" value="Unassembled WGS sequence"/>
</dbReference>
<proteinExistence type="predicted"/>
<comment type="caution">
    <text evidence="2">The sequence shown here is derived from an EMBL/GenBank/DDBJ whole genome shotgun (WGS) entry which is preliminary data.</text>
</comment>
<evidence type="ECO:0000313" key="2">
    <source>
        <dbReference type="EMBL" id="KAK9951235.1"/>
    </source>
</evidence>
<feature type="compositionally biased region" description="Low complexity" evidence="1">
    <location>
        <begin position="41"/>
        <end position="53"/>
    </location>
</feature>